<evidence type="ECO:0000313" key="2">
    <source>
        <dbReference type="EMBL" id="NFV79203.1"/>
    </source>
</evidence>
<dbReference type="EMBL" id="JAAIYP010000023">
    <property type="protein sequence ID" value="NFV79203.1"/>
    <property type="molecule type" value="Genomic_DNA"/>
</dbReference>
<dbReference type="Proteomes" id="UP000480684">
    <property type="component" value="Unassembled WGS sequence"/>
</dbReference>
<keyword evidence="3" id="KW-1185">Reference proteome</keyword>
<reference evidence="2 3" key="1">
    <citation type="submission" date="2020-02" db="EMBL/GenBank/DDBJ databases">
        <authorList>
            <person name="Dziuba M."/>
            <person name="Kuznetsov B."/>
            <person name="Mardanov A."/>
            <person name="Ravin N."/>
            <person name="Grouzdev D."/>
        </authorList>
    </citation>
    <scope>NUCLEOTIDE SEQUENCE [LARGE SCALE GENOMIC DNA]</scope>
    <source>
        <strain evidence="2 3">SpK</strain>
    </source>
</reference>
<protein>
    <submittedName>
        <fullName evidence="2">Uncharacterized protein</fullName>
    </submittedName>
</protein>
<evidence type="ECO:0000313" key="3">
    <source>
        <dbReference type="Proteomes" id="UP000480684"/>
    </source>
</evidence>
<gene>
    <name evidence="2" type="ORF">G4223_03655</name>
</gene>
<feature type="non-terminal residue" evidence="2">
    <location>
        <position position="1"/>
    </location>
</feature>
<name>A0A7C9QS34_9PROT</name>
<accession>A0A7C9QS34</accession>
<dbReference type="AlphaFoldDB" id="A0A7C9QS34"/>
<evidence type="ECO:0000256" key="1">
    <source>
        <dbReference type="SAM" id="MobiDB-lite"/>
    </source>
</evidence>
<organism evidence="2 3">
    <name type="scientific">Magnetospirillum aberrantis SpK</name>
    <dbReference type="NCBI Taxonomy" id="908842"/>
    <lineage>
        <taxon>Bacteria</taxon>
        <taxon>Pseudomonadati</taxon>
        <taxon>Pseudomonadota</taxon>
        <taxon>Alphaproteobacteria</taxon>
        <taxon>Rhodospirillales</taxon>
        <taxon>Rhodospirillaceae</taxon>
        <taxon>Magnetospirillum</taxon>
    </lineage>
</organism>
<proteinExistence type="predicted"/>
<sequence>ATILLNQRVPYTGLVTTVAVGGTASTLAGGTFEQGAMTAGLGYLYNACLLGKNGCMILGGVLGTSAGAVAAAACDAGTMGACVAANPAMIGAAGSGGAALGAALDIVFNTNIGPYGEPVIVGDSKGNNIPLAPGEQIQGSPNGDYVQVKDPRGKPTGVRGDYGGHPNQADPAAQEPHAHRPGVTQPDGNPHLPVYR</sequence>
<feature type="region of interest" description="Disordered" evidence="1">
    <location>
        <begin position="126"/>
        <end position="196"/>
    </location>
</feature>
<comment type="caution">
    <text evidence="2">The sequence shown here is derived from an EMBL/GenBank/DDBJ whole genome shotgun (WGS) entry which is preliminary data.</text>
</comment>